<dbReference type="EMBL" id="JAWNFY010000006">
    <property type="protein sequence ID" value="MDY5146027.1"/>
    <property type="molecule type" value="Genomic_DNA"/>
</dbReference>
<keyword evidence="6" id="KW-0472">Membrane</keyword>
<dbReference type="PANTHER" id="PTHR43179">
    <property type="entry name" value="RHAMNOSYLTRANSFERASE WBBL"/>
    <property type="match status" value="1"/>
</dbReference>
<dbReference type="EC" id="2.4.-.-" evidence="7"/>
<comment type="caution">
    <text evidence="7">The sequence shown here is derived from an EMBL/GenBank/DDBJ whole genome shotgun (WGS) entry which is preliminary data.</text>
</comment>
<feature type="transmembrane region" description="Helical" evidence="6">
    <location>
        <begin position="652"/>
        <end position="671"/>
    </location>
</feature>
<gene>
    <name evidence="7" type="ORF">R6G74_04960</name>
    <name evidence="8" type="ORF">R6P33_03165</name>
</gene>
<feature type="transmembrane region" description="Helical" evidence="6">
    <location>
        <begin position="238"/>
        <end position="260"/>
    </location>
</feature>
<comment type="similarity">
    <text evidence="2">Belongs to the glycosyltransferase 2 family.</text>
</comment>
<dbReference type="GO" id="GO:0016757">
    <property type="term" value="F:glycosyltransferase activity"/>
    <property type="evidence" value="ECO:0007669"/>
    <property type="project" value="UniProtKB-KW"/>
</dbReference>
<dbReference type="Proteomes" id="UP001288320">
    <property type="component" value="Unassembled WGS sequence"/>
</dbReference>
<proteinExistence type="inferred from homology"/>
<keyword evidence="9" id="KW-1185">Reference proteome</keyword>
<evidence type="ECO:0000256" key="3">
    <source>
        <dbReference type="ARBA" id="ARBA00022676"/>
    </source>
</evidence>
<evidence type="ECO:0000256" key="5">
    <source>
        <dbReference type="SAM" id="MobiDB-lite"/>
    </source>
</evidence>
<dbReference type="AlphaFoldDB" id="A0AAW9HJJ9"/>
<evidence type="ECO:0000256" key="4">
    <source>
        <dbReference type="ARBA" id="ARBA00022679"/>
    </source>
</evidence>
<evidence type="ECO:0000313" key="9">
    <source>
        <dbReference type="Proteomes" id="UP001284901"/>
    </source>
</evidence>
<reference evidence="7 9" key="1">
    <citation type="submission" date="2023-10" db="EMBL/GenBank/DDBJ databases">
        <title>Whole Genome based description of the genera Actinobaculum and Actinotignum reveals a complex phylogenetic relationship within the species included in the genus Actinotignum.</title>
        <authorList>
            <person name="Jensen C.S."/>
            <person name="Dargis R."/>
            <person name="Kemp M."/>
            <person name="Christensen J.J."/>
        </authorList>
    </citation>
    <scope>NUCLEOTIDE SEQUENCE</scope>
    <source>
        <strain evidence="8 9">SLA_B089</strain>
        <strain evidence="7">SLA_B245</strain>
    </source>
</reference>
<feature type="transmembrane region" description="Helical" evidence="6">
    <location>
        <begin position="567"/>
        <end position="586"/>
    </location>
</feature>
<keyword evidence="4 7" id="KW-0808">Transferase</keyword>
<feature type="transmembrane region" description="Helical" evidence="6">
    <location>
        <begin position="528"/>
        <end position="560"/>
    </location>
</feature>
<dbReference type="RefSeq" id="WP_101595361.1">
    <property type="nucleotide sequence ID" value="NZ_CAUPFC010000019.1"/>
</dbReference>
<feature type="transmembrane region" description="Helical" evidence="6">
    <location>
        <begin position="475"/>
        <end position="508"/>
    </location>
</feature>
<evidence type="ECO:0000256" key="1">
    <source>
        <dbReference type="ARBA" id="ARBA00004776"/>
    </source>
</evidence>
<keyword evidence="6" id="KW-0812">Transmembrane</keyword>
<evidence type="ECO:0000256" key="2">
    <source>
        <dbReference type="ARBA" id="ARBA00006739"/>
    </source>
</evidence>
<feature type="transmembrane region" description="Helical" evidence="6">
    <location>
        <begin position="443"/>
        <end position="463"/>
    </location>
</feature>
<keyword evidence="6" id="KW-1133">Transmembrane helix</keyword>
<dbReference type="GeneID" id="92814597"/>
<evidence type="ECO:0000313" key="10">
    <source>
        <dbReference type="Proteomes" id="UP001288320"/>
    </source>
</evidence>
<name>A0AAW9HJJ9_9ACTO</name>
<dbReference type="Gene3D" id="3.90.550.10">
    <property type="entry name" value="Spore Coat Polysaccharide Biosynthesis Protein SpsA, Chain A"/>
    <property type="match status" value="1"/>
</dbReference>
<feature type="compositionally biased region" description="Polar residues" evidence="5">
    <location>
        <begin position="66"/>
        <end position="78"/>
    </location>
</feature>
<accession>A0AAW9HJJ9</accession>
<dbReference type="Proteomes" id="UP001284901">
    <property type="component" value="Unassembled WGS sequence"/>
</dbReference>
<dbReference type="EMBL" id="JAWNFV010000008">
    <property type="protein sequence ID" value="MDY5140661.1"/>
    <property type="molecule type" value="Genomic_DNA"/>
</dbReference>
<organism evidence="7 10">
    <name type="scientific">Actinotignum timonense</name>
    <dbReference type="NCBI Taxonomy" id="1870995"/>
    <lineage>
        <taxon>Bacteria</taxon>
        <taxon>Bacillati</taxon>
        <taxon>Actinomycetota</taxon>
        <taxon>Actinomycetes</taxon>
        <taxon>Actinomycetales</taxon>
        <taxon>Actinomycetaceae</taxon>
        <taxon>Actinotignum</taxon>
    </lineage>
</organism>
<feature type="transmembrane region" description="Helical" evidence="6">
    <location>
        <begin position="360"/>
        <end position="380"/>
    </location>
</feature>
<evidence type="ECO:0000313" key="8">
    <source>
        <dbReference type="EMBL" id="MDY5146027.1"/>
    </source>
</evidence>
<feature type="transmembrane region" description="Helical" evidence="6">
    <location>
        <begin position="718"/>
        <end position="744"/>
    </location>
</feature>
<dbReference type="Pfam" id="PF13641">
    <property type="entry name" value="Glyco_tranf_2_3"/>
    <property type="match status" value="1"/>
</dbReference>
<dbReference type="PANTHER" id="PTHR43179:SF12">
    <property type="entry name" value="GALACTOFURANOSYLTRANSFERASE GLFT2"/>
    <property type="match status" value="1"/>
</dbReference>
<feature type="transmembrane region" description="Helical" evidence="6">
    <location>
        <begin position="683"/>
        <end position="706"/>
    </location>
</feature>
<feature type="region of interest" description="Disordered" evidence="5">
    <location>
        <begin position="53"/>
        <end position="78"/>
    </location>
</feature>
<evidence type="ECO:0000256" key="6">
    <source>
        <dbReference type="SAM" id="Phobius"/>
    </source>
</evidence>
<feature type="transmembrane region" description="Helical" evidence="6">
    <location>
        <begin position="617"/>
        <end position="640"/>
    </location>
</feature>
<dbReference type="InterPro" id="IPR029044">
    <property type="entry name" value="Nucleotide-diphossugar_trans"/>
</dbReference>
<sequence>MQFRIRALVITRPGSAYLEDTLAALESSTRKPDAISVLTGKLGVAVNDAVAADARDTRGGEARGTGESTPAESTSAEPTTGTYDAYWILHDDSAPAPDALANLARTLENGANIGAVGCKQVDWADPGALLEVGIRATRSARRVPEVALDDRDGGQLDGRSDVLAVGSAGMLVRASALREVGGFDTWLGPFGDGLELSRRLRGAGWRVVVEPSATVRHARVSLGNDGRDSFAARRGAQLYNAVLAAPALLAPFLFLGYVLLGPARALVRLLGKEARLADGEIRGAARLLGSLPALMRARRRRRRTEKSRAGLAALEARGRDVRAARREMTRSEREKIRLVARPNPLEEAERRRWHRSTARARRTVLLLTALVAGVAAFPLLRGGYLSGGALRPDALTGTEVLRASLPGWLAVGDGSPGRIDALWTLLSPLALALQPFGGTLGDAAVLLLLCAPVLAGMTAFWAARTLTFSPHVRAVAGLVWAGAGPLVGALSAGHVAGVLVHILVPVLAASVLSVWRLPRTRDRIESTAGLGTAALAGIYLAAAAPVMLAVLLLIALVGALRWRRLRWLWVVIPAAVVVIPGLEASWRLLFATPGEPFAARPSTLDLLSFFPLAQPEALPWLGEIALICAACLVVIAVLALGRARNWQRIRAGWLIAAAGFAWAIASTRVSVAQVYDGATALSAPAWSGIGLSVALGGLWIALVSAGDGLRTDMSGRSFGLYQLFGLGSVAVLILSALAGSGLYLSRALTGTTELQQETGRPVPAAATLEASSPDRVRVLALYPAENGIRAEIWRGPGRQLTDNTMAGALAALEGTYSGDAAAAEVASAVADMNAGNPRAADILAEHAISYVVIPAQAPRAGELARALGATGRFDMISATEQQLSWRLTRSEASAVDAARLTLDGSALAAGRYSVDTELPASAGRSGGIVRLAERQDPLWEARLDGERLPAYNAGWAQAFEIPAGSSGRLRITYNRTGDALVAAARLLAVAAALVVAIPVRRKVVE</sequence>
<evidence type="ECO:0000313" key="7">
    <source>
        <dbReference type="EMBL" id="MDY5140661.1"/>
    </source>
</evidence>
<keyword evidence="3 7" id="KW-0328">Glycosyltransferase</keyword>
<dbReference type="SUPFAM" id="SSF53448">
    <property type="entry name" value="Nucleotide-diphospho-sugar transferases"/>
    <property type="match status" value="1"/>
</dbReference>
<protein>
    <submittedName>
        <fullName evidence="7">Glycosyltransferase</fullName>
        <ecNumber evidence="7">2.4.-.-</ecNumber>
    </submittedName>
</protein>
<comment type="pathway">
    <text evidence="1">Cell wall biogenesis; cell wall polysaccharide biosynthesis.</text>
</comment>